<reference evidence="5 7" key="1">
    <citation type="submission" date="2020-06" db="EMBL/GenBank/DDBJ databases">
        <title>Anoxygenic phototrophic Chloroflexota member uses a Type I reaction center.</title>
        <authorList>
            <person name="Tsuji J.M."/>
            <person name="Shaw N.A."/>
            <person name="Nagashima S."/>
            <person name="Venkiteswaran J."/>
            <person name="Schiff S.L."/>
            <person name="Hanada S."/>
            <person name="Tank M."/>
            <person name="Neufeld J.D."/>
        </authorList>
    </citation>
    <scope>NUCLEOTIDE SEQUENCE [LARGE SCALE GENOMIC DNA]</scope>
    <source>
        <strain evidence="5">L227-S17</strain>
    </source>
</reference>
<feature type="repeat" description="NHL" evidence="2">
    <location>
        <begin position="586"/>
        <end position="629"/>
    </location>
</feature>
<dbReference type="EMBL" id="CP128399">
    <property type="protein sequence ID" value="WJW65770.1"/>
    <property type="molecule type" value="Genomic_DNA"/>
</dbReference>
<dbReference type="Proteomes" id="UP000521676">
    <property type="component" value="Unassembled WGS sequence"/>
</dbReference>
<dbReference type="SUPFAM" id="SSF63829">
    <property type="entry name" value="Calcium-dependent phosphotriesterase"/>
    <property type="match status" value="1"/>
</dbReference>
<dbReference type="RefSeq" id="WP_341467655.1">
    <property type="nucleotide sequence ID" value="NZ_CP128399.1"/>
</dbReference>
<feature type="signal peptide" evidence="3">
    <location>
        <begin position="1"/>
        <end position="26"/>
    </location>
</feature>
<dbReference type="PANTHER" id="PTHR24104">
    <property type="entry name" value="E3 UBIQUITIN-PROTEIN LIGASE NHLRC1-RELATED"/>
    <property type="match status" value="1"/>
</dbReference>
<dbReference type="EMBL" id="JACATZ010000001">
    <property type="protein sequence ID" value="NWJ46400.1"/>
    <property type="molecule type" value="Genomic_DNA"/>
</dbReference>
<organism evidence="5 7">
    <name type="scientific">Candidatus Chlorohelix allophototropha</name>
    <dbReference type="NCBI Taxonomy" id="3003348"/>
    <lineage>
        <taxon>Bacteria</taxon>
        <taxon>Bacillati</taxon>
        <taxon>Chloroflexota</taxon>
        <taxon>Chloroflexia</taxon>
        <taxon>Candidatus Chloroheliales</taxon>
        <taxon>Candidatus Chloroheliaceae</taxon>
        <taxon>Candidatus Chlorohelix</taxon>
    </lineage>
</organism>
<keyword evidence="1" id="KW-0677">Repeat</keyword>
<evidence type="ECO:0000313" key="7">
    <source>
        <dbReference type="Proteomes" id="UP000521676"/>
    </source>
</evidence>
<keyword evidence="8" id="KW-1185">Reference proteome</keyword>
<dbReference type="PROSITE" id="PS50927">
    <property type="entry name" value="BULB_LECTIN"/>
    <property type="match status" value="1"/>
</dbReference>
<feature type="chain" id="PRO_5035784541" description="Bulb-type lectin domain-containing protein" evidence="3">
    <location>
        <begin position="27"/>
        <end position="868"/>
    </location>
</feature>
<evidence type="ECO:0000256" key="2">
    <source>
        <dbReference type="PROSITE-ProRule" id="PRU00504"/>
    </source>
</evidence>
<accession>A0A8T7M2C7</accession>
<evidence type="ECO:0000259" key="4">
    <source>
        <dbReference type="PROSITE" id="PS50927"/>
    </source>
</evidence>
<dbReference type="AlphaFoldDB" id="A0A8T7M2C7"/>
<evidence type="ECO:0000313" key="5">
    <source>
        <dbReference type="EMBL" id="NWJ46400.1"/>
    </source>
</evidence>
<dbReference type="PANTHER" id="PTHR24104:SF25">
    <property type="entry name" value="PROTEIN LIN-41"/>
    <property type="match status" value="1"/>
</dbReference>
<reference evidence="6" key="2">
    <citation type="journal article" date="2024" name="Nature">
        <title>Anoxygenic phototroph of the Chloroflexota uses a type I reaction centre.</title>
        <authorList>
            <person name="Tsuji J.M."/>
            <person name="Shaw N.A."/>
            <person name="Nagashima S."/>
            <person name="Venkiteswaran J.J."/>
            <person name="Schiff S.L."/>
            <person name="Watanabe T."/>
            <person name="Fukui M."/>
            <person name="Hanada S."/>
            <person name="Tank M."/>
            <person name="Neufeld J.D."/>
        </authorList>
    </citation>
    <scope>NUCLEOTIDE SEQUENCE</scope>
    <source>
        <strain evidence="6">L227-S17</strain>
    </source>
</reference>
<dbReference type="InterPro" id="IPR050952">
    <property type="entry name" value="TRIM-NHL_E3_ligases"/>
</dbReference>
<dbReference type="SUPFAM" id="SSF101898">
    <property type="entry name" value="NHL repeat"/>
    <property type="match status" value="1"/>
</dbReference>
<name>A0A8T7M2C7_9CHLR</name>
<dbReference type="Pfam" id="PF01436">
    <property type="entry name" value="NHL"/>
    <property type="match status" value="1"/>
</dbReference>
<gene>
    <name evidence="5" type="ORF">HXX08_11025</name>
    <name evidence="6" type="ORF">OZ401_001548</name>
</gene>
<dbReference type="Proteomes" id="UP001431572">
    <property type="component" value="Chromosome 1"/>
</dbReference>
<feature type="repeat" description="NHL" evidence="2">
    <location>
        <begin position="407"/>
        <end position="444"/>
    </location>
</feature>
<dbReference type="Gene3D" id="2.120.10.30">
    <property type="entry name" value="TolB, C-terminal domain"/>
    <property type="match status" value="4"/>
</dbReference>
<evidence type="ECO:0000313" key="8">
    <source>
        <dbReference type="Proteomes" id="UP001431572"/>
    </source>
</evidence>
<protein>
    <recommendedName>
        <fullName evidence="4">Bulb-type lectin domain-containing protein</fullName>
    </recommendedName>
</protein>
<proteinExistence type="predicted"/>
<dbReference type="InterPro" id="IPR001480">
    <property type="entry name" value="Bulb-type_lectin_dom"/>
</dbReference>
<sequence length="868" mass="95868">MNRNTVSFFVLLFVLFSLFPTLPVCAISGFNDGAFDKVWNRIDKPVEEFPLSGRGYTWGPVVQEAQGITREGYNGGTRTVQYFDKARMEVNNPDANANDLFYVTTGLLVKELVTGYRQDGDNQYAIFAPSQVQVVGDPNDGNSNTIAPTYASFASVITTQGSDKAKPSAIGSLVTSRIDRAGQVSEFSPPAQVTIAAYDSLTYHNVANVFVEYANKVGTIWNGASFEQGALFFGNPTYVLGRPVTDPLWTRAIVAGSEKDVLVQLFERRVLTYTPDNPEGFKVEMGNVGQHYYRWRYQLNNPYPAVPTKFERLNEFGKDYNALQYPAYIAIDSHGYTYVGDYSNRIIKYDNAGHPQVQFGGTGTQDRQFTSLLGLSIDTQDNLYAVDSSWQNIQKFDAQGHFLLKWGSAGSGNGQFNSPRSVVTDAQNNVYVLDSSRVQKFDGNGHFLGAWSNKGPSDSQFNTSVQLATDEQGNLYVLDLNSQSHVALIYIKKFDAQGHFLLKWEAGVSNTVPGFVYEGQGHLLVGLDRYDTNGKLLEHLGSNLTDPQDGSSPRVNRVAEDRQGQIYFTDGERAWVYKLDRQGKLISYFSTYGREDGQFRRPGGVAVDSAGNLFVFDTGNFRVQKFDSQGNFLLKWGNAGSGDGQFGGVGSLAVDGIGNVYVADAVNHRIQKFDGQGHFLFKWGNEPVGNADCQGTLAFPNSVAVDKSGVVYVLDGQIKCIEKFDAEGHFLQLWGGLGSTNGSLLSSNNIALDRDGHLYFTDEENNRILKTDLFFKPLLQWGENGDNPGQFNRPHAITTDNQGNLYIFNNGNLYMDKFDGAGNFLSRWTYSADLNGNFKAVSGAAVDGQGNLYIVDVVNDRISKFRQS</sequence>
<dbReference type="InterPro" id="IPR001258">
    <property type="entry name" value="NHL_repeat"/>
</dbReference>
<keyword evidence="3" id="KW-0732">Signal</keyword>
<dbReference type="GO" id="GO:0008270">
    <property type="term" value="F:zinc ion binding"/>
    <property type="evidence" value="ECO:0007669"/>
    <property type="project" value="UniProtKB-KW"/>
</dbReference>
<dbReference type="PROSITE" id="PS51125">
    <property type="entry name" value="NHL"/>
    <property type="match status" value="3"/>
</dbReference>
<evidence type="ECO:0000256" key="1">
    <source>
        <dbReference type="ARBA" id="ARBA00022737"/>
    </source>
</evidence>
<evidence type="ECO:0000313" key="6">
    <source>
        <dbReference type="EMBL" id="WJW65770.1"/>
    </source>
</evidence>
<evidence type="ECO:0000256" key="3">
    <source>
        <dbReference type="SAM" id="SignalP"/>
    </source>
</evidence>
<dbReference type="InterPro" id="IPR011042">
    <property type="entry name" value="6-blade_b-propeller_TolB-like"/>
</dbReference>
<feature type="repeat" description="NHL" evidence="2">
    <location>
        <begin position="640"/>
        <end position="676"/>
    </location>
</feature>
<feature type="domain" description="Bulb-type lectin" evidence="4">
    <location>
        <begin position="736"/>
        <end position="867"/>
    </location>
</feature>